<name>A0A395MG81_9HYPO</name>
<gene>
    <name evidence="1" type="ORF">FIE12Z_8837</name>
</gene>
<reference evidence="1 2" key="1">
    <citation type="journal article" date="2018" name="PLoS Pathog.">
        <title>Evolution of structural diversity of trichothecenes, a family of toxins produced by plant pathogenic and entomopathogenic fungi.</title>
        <authorList>
            <person name="Proctor R.H."/>
            <person name="McCormick S.P."/>
            <person name="Kim H.S."/>
            <person name="Cardoza R.E."/>
            <person name="Stanley A.M."/>
            <person name="Lindo L."/>
            <person name="Kelly A."/>
            <person name="Brown D.W."/>
            <person name="Lee T."/>
            <person name="Vaughan M.M."/>
            <person name="Alexander N.J."/>
            <person name="Busman M."/>
            <person name="Gutierrez S."/>
        </authorList>
    </citation>
    <scope>NUCLEOTIDE SEQUENCE [LARGE SCALE GENOMIC DNA]</scope>
    <source>
        <strain evidence="1 2">NRRL 13405</strain>
    </source>
</reference>
<sequence>MAPLTKRLEDQLKTYLEAAKPSLLTIPEPVVGQWSGGHGEGRSTAKVTFHIDFMFTSAGKYMTRLTYNQGKRKIPIDGTKKEWGEKIDPTEVLTTYQEAFGVAEQKEDNNKKKN</sequence>
<evidence type="ECO:0000313" key="1">
    <source>
        <dbReference type="EMBL" id="RFN46904.1"/>
    </source>
</evidence>
<dbReference type="AlphaFoldDB" id="A0A395MG81"/>
<protein>
    <submittedName>
        <fullName evidence="1">Uncharacterized protein</fullName>
    </submittedName>
</protein>
<comment type="caution">
    <text evidence="1">The sequence shown here is derived from an EMBL/GenBank/DDBJ whole genome shotgun (WGS) entry which is preliminary data.</text>
</comment>
<keyword evidence="2" id="KW-1185">Reference proteome</keyword>
<organism evidence="1 2">
    <name type="scientific">Fusarium flagelliforme</name>
    <dbReference type="NCBI Taxonomy" id="2675880"/>
    <lineage>
        <taxon>Eukaryota</taxon>
        <taxon>Fungi</taxon>
        <taxon>Dikarya</taxon>
        <taxon>Ascomycota</taxon>
        <taxon>Pezizomycotina</taxon>
        <taxon>Sordariomycetes</taxon>
        <taxon>Hypocreomycetidae</taxon>
        <taxon>Hypocreales</taxon>
        <taxon>Nectriaceae</taxon>
        <taxon>Fusarium</taxon>
        <taxon>Fusarium incarnatum-equiseti species complex</taxon>
    </lineage>
</organism>
<dbReference type="OrthoDB" id="5154035at2759"/>
<proteinExistence type="predicted"/>
<dbReference type="Proteomes" id="UP000265631">
    <property type="component" value="Unassembled WGS sequence"/>
</dbReference>
<dbReference type="EMBL" id="PXXK01000279">
    <property type="protein sequence ID" value="RFN46904.1"/>
    <property type="molecule type" value="Genomic_DNA"/>
</dbReference>
<accession>A0A395MG81</accession>
<evidence type="ECO:0000313" key="2">
    <source>
        <dbReference type="Proteomes" id="UP000265631"/>
    </source>
</evidence>